<feature type="compositionally biased region" description="Basic and acidic residues" evidence="1">
    <location>
        <begin position="485"/>
        <end position="494"/>
    </location>
</feature>
<gene>
    <name evidence="2" type="ORF">V5N11_015818</name>
</gene>
<proteinExistence type="predicted"/>
<feature type="region of interest" description="Disordered" evidence="1">
    <location>
        <begin position="1"/>
        <end position="51"/>
    </location>
</feature>
<feature type="compositionally biased region" description="Polar residues" evidence="1">
    <location>
        <begin position="639"/>
        <end position="656"/>
    </location>
</feature>
<feature type="region of interest" description="Disordered" evidence="1">
    <location>
        <begin position="89"/>
        <end position="114"/>
    </location>
</feature>
<reference evidence="2 3" key="1">
    <citation type="submission" date="2024-04" db="EMBL/GenBank/DDBJ databases">
        <title>Genome assembly C_amara_ONT_v2.</title>
        <authorList>
            <person name="Yant L."/>
            <person name="Moore C."/>
            <person name="Slenker M."/>
        </authorList>
    </citation>
    <scope>NUCLEOTIDE SEQUENCE [LARGE SCALE GENOMIC DNA]</scope>
    <source>
        <tissue evidence="2">Leaf</tissue>
    </source>
</reference>
<feature type="region of interest" description="Disordered" evidence="1">
    <location>
        <begin position="467"/>
        <end position="542"/>
    </location>
</feature>
<feature type="compositionally biased region" description="Polar residues" evidence="1">
    <location>
        <begin position="90"/>
        <end position="100"/>
    </location>
</feature>
<feature type="region of interest" description="Disordered" evidence="1">
    <location>
        <begin position="843"/>
        <end position="863"/>
    </location>
</feature>
<dbReference type="Proteomes" id="UP001558713">
    <property type="component" value="Unassembled WGS sequence"/>
</dbReference>
<feature type="compositionally biased region" description="Low complexity" evidence="1">
    <location>
        <begin position="337"/>
        <end position="347"/>
    </location>
</feature>
<feature type="compositionally biased region" description="Polar residues" evidence="1">
    <location>
        <begin position="1272"/>
        <end position="1284"/>
    </location>
</feature>
<dbReference type="PANTHER" id="PTHR33416:SF20">
    <property type="entry name" value="NUCLEAR PORE COMPLEX PROTEIN NUP1"/>
    <property type="match status" value="1"/>
</dbReference>
<dbReference type="PANTHER" id="PTHR33416">
    <property type="entry name" value="NUCLEAR PORE COMPLEX PROTEIN NUP1"/>
    <property type="match status" value="1"/>
</dbReference>
<organism evidence="2 3">
    <name type="scientific">Cardamine amara subsp. amara</name>
    <dbReference type="NCBI Taxonomy" id="228776"/>
    <lineage>
        <taxon>Eukaryota</taxon>
        <taxon>Viridiplantae</taxon>
        <taxon>Streptophyta</taxon>
        <taxon>Embryophyta</taxon>
        <taxon>Tracheophyta</taxon>
        <taxon>Spermatophyta</taxon>
        <taxon>Magnoliopsida</taxon>
        <taxon>eudicotyledons</taxon>
        <taxon>Gunneridae</taxon>
        <taxon>Pentapetalae</taxon>
        <taxon>rosids</taxon>
        <taxon>malvids</taxon>
        <taxon>Brassicales</taxon>
        <taxon>Brassicaceae</taxon>
        <taxon>Cardamineae</taxon>
        <taxon>Cardamine</taxon>
    </lineage>
</organism>
<dbReference type="EMBL" id="JBANAX010000939">
    <property type="protein sequence ID" value="KAL1187855.1"/>
    <property type="molecule type" value="Genomic_DNA"/>
</dbReference>
<sequence>MKSAARGESSNSYGGGLGTGGKFRKEKTTKRTHPYILKPTSARNSGLGGGEDRGGGWLSKLVDPAQRLITYSAHKLFASVFRKRLVSGETPLQSPDQQKQLPERDVNQETKVGQKEDISNVKLSIKNHLIRMEDTNASVHRANDGFTDLEKMLNDKTFTRSEVDRLTTLLRSKAADSSTVNEEQRNEASVVVRHPPSHERDRTLPDNGSMNALVSAPLGSSRALDECIASPAQLAKAYMGSRPSEVTPSMLGLRGQASREDSVFLNRTPFPSKSPTMSLVPKPSGQRPLENGFVTPRSRGRSAVYSMARTPYSRPQSTVKIGSLFSSSPSTWEERLSSGSRQGLQSGLKRRSSVLDNDIGSVGPVRRIRQKSNLSSRSLSLPTSESPLSVRANGGQKIIHTSKDSAEDIPGSSFNLVPTKSREMASQILQQLDKLVSTREKSPSKLSPSMLRGPALKSLQNVEAPKFLDNLPEKKANLPDSSYQKQEKTRESGSREILALSEMTGGTVDGASKAGSSKDQETRGKGAYLPLTSSLEEHPSKKRAFRMSAHEDFLELDDDIGMASTSSEVAEKQDTFKVEKGPISMPKGEKPLTLAEAIPSTSYISNGDASQGTSNGSMETGRSKFAALPIEAVQQSNMASEPTSKFIQGTEKSSISPGKLTPEEKIIPLEESKKAAAVFPNIFSPSPASDLINQNTGASAEIKLENTSSTAFGVSEAWAKPTESKKIVSNSASATESTTSAATTLNGSIFSAGANTVSPPLNNGSLGSSPSFPPSISNSVSEVPCTVQSLAATPTSVFGKLPANTSNDSNSGSNSQSSSAPPLSSTTPFKFGEPAAPFSASTVSASSGQISKETEVKNSTFGNTNTFKFGGMASADPSTGNVFGAKSSEIKSTPGFVFGSSSPAVANAGNNIFGGTSSVVGGSTLNTSTAASSAPGSSGSLIFGVTSSSTPGTETSKFSVSSSATNAGSNIFGTSSPAFTSSGSSMFGGVAASTGSSVFGFNAASSASTVSSQSQASILFGAANSQTGNTGNGTTTSTQSVSFQFGSSAAAPSFGLSGNTSLASNSSPFGFSKSEPAVFASGSTPQLSSTNSSAKSSGTTSSPLFGTSWQAPSSAPVFNSSFTTTSSPTFSFGGSSAATSLSGSAPIFGASTNTPSSSPIFGFSSTAPTTPQQPVFGNSAPSATPSQSLFGNSTPGFAFGAPNTNGINNNNQQVSMEDSMAEDTDQASKASMAPMFGQAAVSMPQPNFAFGGGAATPPPSMANPFQFGGQPIASTPQNASPFQASQSLEFQGGGSFSLGSTGGGDKSGRRIFKAKKTNRKK</sequence>
<feature type="compositionally biased region" description="Basic and acidic residues" evidence="1">
    <location>
        <begin position="101"/>
        <end position="114"/>
    </location>
</feature>
<feature type="compositionally biased region" description="Gly residues" evidence="1">
    <location>
        <begin position="1291"/>
        <end position="1305"/>
    </location>
</feature>
<protein>
    <submittedName>
        <fullName evidence="2">Nuclear pore complex protein NUP1</fullName>
    </submittedName>
</protein>
<feature type="region of interest" description="Disordered" evidence="1">
    <location>
        <begin position="1250"/>
        <end position="1321"/>
    </location>
</feature>
<feature type="compositionally biased region" description="Low complexity" evidence="1">
    <location>
        <begin position="804"/>
        <end position="828"/>
    </location>
</feature>
<feature type="region of interest" description="Disordered" evidence="1">
    <location>
        <begin position="797"/>
        <end position="831"/>
    </location>
</feature>
<feature type="region of interest" description="Disordered" evidence="1">
    <location>
        <begin position="639"/>
        <end position="660"/>
    </location>
</feature>
<accession>A0ABD0ZKK2</accession>
<feature type="compositionally biased region" description="Basic residues" evidence="1">
    <location>
        <begin position="22"/>
        <end position="33"/>
    </location>
</feature>
<feature type="compositionally biased region" description="Low complexity" evidence="1">
    <location>
        <begin position="372"/>
        <end position="389"/>
    </location>
</feature>
<name>A0ABD0ZKK2_CARAN</name>
<keyword evidence="3" id="KW-1185">Reference proteome</keyword>
<feature type="region of interest" description="Disordered" evidence="1">
    <location>
        <begin position="267"/>
        <end position="297"/>
    </location>
</feature>
<feature type="compositionally biased region" description="Low complexity" evidence="1">
    <location>
        <begin position="1088"/>
        <end position="1102"/>
    </location>
</feature>
<feature type="region of interest" description="Disordered" evidence="1">
    <location>
        <begin position="329"/>
        <end position="394"/>
    </location>
</feature>
<evidence type="ECO:0000256" key="1">
    <source>
        <dbReference type="SAM" id="MobiDB-lite"/>
    </source>
</evidence>
<evidence type="ECO:0000313" key="3">
    <source>
        <dbReference type="Proteomes" id="UP001558713"/>
    </source>
</evidence>
<feature type="compositionally biased region" description="Basic residues" evidence="1">
    <location>
        <begin position="1309"/>
        <end position="1321"/>
    </location>
</feature>
<feature type="region of interest" description="Disordered" evidence="1">
    <location>
        <begin position="173"/>
        <end position="210"/>
    </location>
</feature>
<feature type="region of interest" description="Disordered" evidence="1">
    <location>
        <begin position="1080"/>
        <end position="1105"/>
    </location>
</feature>
<comment type="caution">
    <text evidence="2">The sequence shown here is derived from an EMBL/GenBank/DDBJ whole genome shotgun (WGS) entry which is preliminary data.</text>
</comment>
<evidence type="ECO:0000313" key="2">
    <source>
        <dbReference type="EMBL" id="KAL1187855.1"/>
    </source>
</evidence>